<organism evidence="2">
    <name type="scientific">Brassica campestris</name>
    <name type="common">Field mustard</name>
    <dbReference type="NCBI Taxonomy" id="3711"/>
    <lineage>
        <taxon>Eukaryota</taxon>
        <taxon>Viridiplantae</taxon>
        <taxon>Streptophyta</taxon>
        <taxon>Embryophyta</taxon>
        <taxon>Tracheophyta</taxon>
        <taxon>Spermatophyta</taxon>
        <taxon>Magnoliopsida</taxon>
        <taxon>eudicotyledons</taxon>
        <taxon>Gunneridae</taxon>
        <taxon>Pentapetalae</taxon>
        <taxon>rosids</taxon>
        <taxon>malvids</taxon>
        <taxon>Brassicales</taxon>
        <taxon>Brassicaceae</taxon>
        <taxon>Brassiceae</taxon>
        <taxon>Brassica</taxon>
    </lineage>
</organism>
<dbReference type="EMBL" id="LS974621">
    <property type="protein sequence ID" value="CAG7878496.1"/>
    <property type="molecule type" value="Genomic_DNA"/>
</dbReference>
<evidence type="ECO:0000313" key="1">
    <source>
        <dbReference type="EMBL" id="CAG7878496.1"/>
    </source>
</evidence>
<gene>
    <name evidence="1" type="ORF">BRAPAZ1V2_A05P50170.2</name>
    <name evidence="2" type="ORF">BRASC90T46696Z</name>
</gene>
<name>A0A3P6DG51_BRACM</name>
<dbReference type="EMBL" id="LR031629">
    <property type="protein sequence ID" value="VDD25318.1"/>
    <property type="molecule type" value="Genomic_DNA"/>
</dbReference>
<proteinExistence type="predicted"/>
<protein>
    <submittedName>
        <fullName evidence="1">Uncharacterized protein</fullName>
    </submittedName>
</protein>
<dbReference type="AlphaFoldDB" id="A0A3P6DG51"/>
<accession>A0A3P6DG51</accession>
<dbReference type="Proteomes" id="UP000694005">
    <property type="component" value="Chromosome A05"/>
</dbReference>
<dbReference type="Gramene" id="A05p50170.2_BraZ1">
    <property type="protein sequence ID" value="A05p50170.2_BraZ1.CDS"/>
    <property type="gene ID" value="A05g50170.2_BraZ1"/>
</dbReference>
<reference evidence="2" key="1">
    <citation type="submission" date="2018-11" db="EMBL/GenBank/DDBJ databases">
        <authorList>
            <consortium name="Genoscope - CEA"/>
            <person name="William W."/>
        </authorList>
    </citation>
    <scope>NUCLEOTIDE SEQUENCE</scope>
</reference>
<feature type="non-terminal residue" evidence="2">
    <location>
        <position position="1"/>
    </location>
</feature>
<evidence type="ECO:0000313" key="2">
    <source>
        <dbReference type="EMBL" id="VDD25318.1"/>
    </source>
</evidence>
<feature type="non-terminal residue" evidence="2">
    <location>
        <position position="34"/>
    </location>
</feature>
<sequence length="34" mass="3879">MTACRRSTTCWSTCLWQSTTFSSSLCFVTRNSLL</sequence>